<accession>A0A182N221</accession>
<dbReference type="AlphaFoldDB" id="A0A182N221"/>
<dbReference type="STRING" id="7168.A0A182N221"/>
<reference evidence="2" key="1">
    <citation type="submission" date="2013-03" db="EMBL/GenBank/DDBJ databases">
        <title>The Genome Sequence of Anopheles dirus WRAIR2.</title>
        <authorList>
            <consortium name="The Broad Institute Genomics Platform"/>
            <person name="Neafsey D.E."/>
            <person name="Walton C."/>
            <person name="Walker B."/>
            <person name="Young S.K."/>
            <person name="Zeng Q."/>
            <person name="Gargeya S."/>
            <person name="Fitzgerald M."/>
            <person name="Haas B."/>
            <person name="Abouelleil A."/>
            <person name="Allen A.W."/>
            <person name="Alvarado L."/>
            <person name="Arachchi H.M."/>
            <person name="Berlin A.M."/>
            <person name="Chapman S.B."/>
            <person name="Gainer-Dewar J."/>
            <person name="Goldberg J."/>
            <person name="Griggs A."/>
            <person name="Gujja S."/>
            <person name="Hansen M."/>
            <person name="Howarth C."/>
            <person name="Imamovic A."/>
            <person name="Ireland A."/>
            <person name="Larimer J."/>
            <person name="McCowan C."/>
            <person name="Murphy C."/>
            <person name="Pearson M."/>
            <person name="Poon T.W."/>
            <person name="Priest M."/>
            <person name="Roberts A."/>
            <person name="Saif S."/>
            <person name="Shea T."/>
            <person name="Sisk P."/>
            <person name="Sykes S."/>
            <person name="Wortman J."/>
            <person name="Nusbaum C."/>
            <person name="Birren B."/>
        </authorList>
    </citation>
    <scope>NUCLEOTIDE SEQUENCE [LARGE SCALE GENOMIC DNA]</scope>
    <source>
        <strain evidence="2">WRAIR2</strain>
    </source>
</reference>
<protein>
    <submittedName>
        <fullName evidence="1">Uncharacterized protein</fullName>
    </submittedName>
</protein>
<dbReference type="Proteomes" id="UP000075884">
    <property type="component" value="Unassembled WGS sequence"/>
</dbReference>
<name>A0A182N221_9DIPT</name>
<dbReference type="VEuPathDB" id="VectorBase:ADIR001679"/>
<sequence length="172" mass="19269">MEDALENKFADILTFCEYYRPILVDEIALADHPAYIHYGKCSVIGMLASTGDALESLCIPDLPSDMQLPDGTFSVVLCLNNYYGIVPKGNHVEVNGILKLRDKTTGVSADAGVLRRVLLQKDPKELRESYSRMLANYIPFIEVADIHGVLQARELISCNLKIRKLEGMFEFE</sequence>
<organism evidence="1 2">
    <name type="scientific">Anopheles dirus</name>
    <dbReference type="NCBI Taxonomy" id="7168"/>
    <lineage>
        <taxon>Eukaryota</taxon>
        <taxon>Metazoa</taxon>
        <taxon>Ecdysozoa</taxon>
        <taxon>Arthropoda</taxon>
        <taxon>Hexapoda</taxon>
        <taxon>Insecta</taxon>
        <taxon>Pterygota</taxon>
        <taxon>Neoptera</taxon>
        <taxon>Endopterygota</taxon>
        <taxon>Diptera</taxon>
        <taxon>Nematocera</taxon>
        <taxon>Culicoidea</taxon>
        <taxon>Culicidae</taxon>
        <taxon>Anophelinae</taxon>
        <taxon>Anopheles</taxon>
    </lineage>
</organism>
<evidence type="ECO:0000313" key="1">
    <source>
        <dbReference type="EnsemblMetazoa" id="ADIR001679-PA"/>
    </source>
</evidence>
<dbReference type="EnsemblMetazoa" id="ADIR001679-RA">
    <property type="protein sequence ID" value="ADIR001679-PA"/>
    <property type="gene ID" value="ADIR001679"/>
</dbReference>
<proteinExistence type="predicted"/>
<keyword evidence="2" id="KW-1185">Reference proteome</keyword>
<evidence type="ECO:0000313" key="2">
    <source>
        <dbReference type="Proteomes" id="UP000075884"/>
    </source>
</evidence>
<reference evidence="1" key="2">
    <citation type="submission" date="2020-05" db="UniProtKB">
        <authorList>
            <consortium name="EnsemblMetazoa"/>
        </authorList>
    </citation>
    <scope>IDENTIFICATION</scope>
    <source>
        <strain evidence="1">WRAIR2</strain>
    </source>
</reference>